<dbReference type="EMBL" id="CP012752">
    <property type="protein sequence ID" value="ALG08194.1"/>
    <property type="molecule type" value="Genomic_DNA"/>
</dbReference>
<proteinExistence type="predicted"/>
<keyword evidence="2" id="KW-1185">Reference proteome</keyword>
<evidence type="ECO:0000313" key="1">
    <source>
        <dbReference type="EMBL" id="ALG08194.1"/>
    </source>
</evidence>
<dbReference type="RefSeq" id="WP_054290101.1">
    <property type="nucleotide sequence ID" value="NZ_CP012752.1"/>
</dbReference>
<gene>
    <name evidence="1" type="ORF">AOZ06_15910</name>
</gene>
<evidence type="ECO:0000313" key="2">
    <source>
        <dbReference type="Proteomes" id="UP000063699"/>
    </source>
</evidence>
<protein>
    <submittedName>
        <fullName evidence="1">Uncharacterized protein</fullName>
    </submittedName>
</protein>
<accession>A0A0N9HY21</accession>
<name>A0A0N9HY21_9PSEU</name>
<sequence>MSVQIQWQPHLGGRETFGHGVAVAPHSLRLTIRDAEGDEGLVECLGSDESRAVEVGVQAAFRDVDLAGQLDAVQAVALPALDTAV</sequence>
<reference evidence="1 2" key="1">
    <citation type="submission" date="2015-07" db="EMBL/GenBank/DDBJ databases">
        <title>Genome sequencing of Kibdelosporangium phytohabitans.</title>
        <authorList>
            <person name="Qin S."/>
            <person name="Xing K."/>
        </authorList>
    </citation>
    <scope>NUCLEOTIDE SEQUENCE [LARGE SCALE GENOMIC DNA]</scope>
    <source>
        <strain evidence="1 2">KLBMP1111</strain>
    </source>
</reference>
<dbReference type="KEGG" id="kphy:AOZ06_15910"/>
<organism evidence="1 2">
    <name type="scientific">Kibdelosporangium phytohabitans</name>
    <dbReference type="NCBI Taxonomy" id="860235"/>
    <lineage>
        <taxon>Bacteria</taxon>
        <taxon>Bacillati</taxon>
        <taxon>Actinomycetota</taxon>
        <taxon>Actinomycetes</taxon>
        <taxon>Pseudonocardiales</taxon>
        <taxon>Pseudonocardiaceae</taxon>
        <taxon>Kibdelosporangium</taxon>
    </lineage>
</organism>
<dbReference type="AlphaFoldDB" id="A0A0N9HY21"/>
<dbReference type="Proteomes" id="UP000063699">
    <property type="component" value="Chromosome"/>
</dbReference>